<dbReference type="Pfam" id="PF24523">
    <property type="entry name" value="DUF7595"/>
    <property type="match status" value="1"/>
</dbReference>
<feature type="domain" description="F-box" evidence="1">
    <location>
        <begin position="14"/>
        <end position="58"/>
    </location>
</feature>
<dbReference type="PANTHER" id="PTHR35828">
    <property type="entry name" value="OS08G0203800 PROTEIN-RELATED"/>
    <property type="match status" value="1"/>
</dbReference>
<keyword evidence="4" id="KW-1185">Reference proteome</keyword>
<dbReference type="Pfam" id="PF12937">
    <property type="entry name" value="F-box-like"/>
    <property type="match status" value="1"/>
</dbReference>
<reference evidence="3" key="1">
    <citation type="submission" date="2024-10" db="EMBL/GenBank/DDBJ databases">
        <authorList>
            <person name="Ryan C."/>
        </authorList>
    </citation>
    <scope>NUCLEOTIDE SEQUENCE [LARGE SCALE GENOMIC DNA]</scope>
</reference>
<sequence>MRKRSRRGSSSPPSQLPLDLILEIAARSDPATLVRCAAACKDLRRHVADPAFRTRLRLRHADHCFVASLLRGHLVETRGDDNQHLVRYDTGRRLAAAGSLCFPSDSGEPSRLHEPMAARDGLVLVRTTGSKQNVKEEELRVCSPATGRSQIIPRGATFHGQYVLLVGDGGGGVGRAFQVLKVSPVLSRRSRHRCLQIQTFSSVHGAWGPRIRVRAPHDVHGGWLRRTPLVANEALYWLCRSDTSYYVFKLKLDVRAAAAEVTATKLPASFHGAQGMAAAGRKNMLLATMPASCGNQLCLCVLVADGGNISVWSSQSRGGSPAARWSERPEAVIKIGAVMDPTSWVGRCRLEWFAERSGVVLMVAPGSQYFWLDLRSRQIFRWPLGPWTVESAMNCPYEMDLSSWVPTFCISF</sequence>
<evidence type="ECO:0008006" key="5">
    <source>
        <dbReference type="Google" id="ProtNLM"/>
    </source>
</evidence>
<dbReference type="Proteomes" id="UP001497457">
    <property type="component" value="Chromosome 10rd"/>
</dbReference>
<proteinExistence type="predicted"/>
<dbReference type="AlphaFoldDB" id="A0ABC8VTQ1"/>
<dbReference type="InterPro" id="IPR056016">
    <property type="entry name" value="DUF7595"/>
</dbReference>
<dbReference type="CDD" id="cd09917">
    <property type="entry name" value="F-box_SF"/>
    <property type="match status" value="1"/>
</dbReference>
<dbReference type="SUPFAM" id="SSF81383">
    <property type="entry name" value="F-box domain"/>
    <property type="match status" value="1"/>
</dbReference>
<dbReference type="EMBL" id="OZ075120">
    <property type="protein sequence ID" value="CAL4896443.1"/>
    <property type="molecule type" value="Genomic_DNA"/>
</dbReference>
<dbReference type="InterPro" id="IPR001810">
    <property type="entry name" value="F-box_dom"/>
</dbReference>
<dbReference type="Gene3D" id="1.20.1280.50">
    <property type="match status" value="1"/>
</dbReference>
<dbReference type="InterPro" id="IPR036047">
    <property type="entry name" value="F-box-like_dom_sf"/>
</dbReference>
<dbReference type="PANTHER" id="PTHR35828:SF23">
    <property type="entry name" value="F-BOX DOMAIN-CONTAINING PROTEIN"/>
    <property type="match status" value="1"/>
</dbReference>
<accession>A0ABC8VTQ1</accession>
<evidence type="ECO:0000313" key="3">
    <source>
        <dbReference type="EMBL" id="CAL4896443.1"/>
    </source>
</evidence>
<gene>
    <name evidence="3" type="ORF">URODEC1_LOCUS6647</name>
</gene>
<name>A0ABC8VTQ1_9POAL</name>
<protein>
    <recommendedName>
        <fullName evidence="5">F-box domain-containing protein</fullName>
    </recommendedName>
</protein>
<evidence type="ECO:0000313" key="4">
    <source>
        <dbReference type="Proteomes" id="UP001497457"/>
    </source>
</evidence>
<feature type="domain" description="DUF7595" evidence="2">
    <location>
        <begin position="113"/>
        <end position="404"/>
    </location>
</feature>
<organism evidence="3 4">
    <name type="scientific">Urochloa decumbens</name>
    <dbReference type="NCBI Taxonomy" id="240449"/>
    <lineage>
        <taxon>Eukaryota</taxon>
        <taxon>Viridiplantae</taxon>
        <taxon>Streptophyta</taxon>
        <taxon>Embryophyta</taxon>
        <taxon>Tracheophyta</taxon>
        <taxon>Spermatophyta</taxon>
        <taxon>Magnoliopsida</taxon>
        <taxon>Liliopsida</taxon>
        <taxon>Poales</taxon>
        <taxon>Poaceae</taxon>
        <taxon>PACMAD clade</taxon>
        <taxon>Panicoideae</taxon>
        <taxon>Panicodae</taxon>
        <taxon>Paniceae</taxon>
        <taxon>Melinidinae</taxon>
        <taxon>Urochloa</taxon>
    </lineage>
</organism>
<evidence type="ECO:0000259" key="1">
    <source>
        <dbReference type="Pfam" id="PF12937"/>
    </source>
</evidence>
<evidence type="ECO:0000259" key="2">
    <source>
        <dbReference type="Pfam" id="PF24523"/>
    </source>
</evidence>